<dbReference type="AlphaFoldDB" id="A0A645A3F5"/>
<proteinExistence type="predicted"/>
<dbReference type="PANTHER" id="PTHR12147">
    <property type="entry name" value="METALLOPEPTIDASE M28 FAMILY MEMBER"/>
    <property type="match status" value="1"/>
</dbReference>
<dbReference type="InterPro" id="IPR045175">
    <property type="entry name" value="M28_fam"/>
</dbReference>
<dbReference type="Pfam" id="PF04389">
    <property type="entry name" value="Peptidase_M28"/>
    <property type="match status" value="1"/>
</dbReference>
<dbReference type="EMBL" id="VSSQ01011787">
    <property type="protein sequence ID" value="MPM47715.1"/>
    <property type="molecule type" value="Genomic_DNA"/>
</dbReference>
<gene>
    <name evidence="2" type="ORF">SDC9_94429</name>
</gene>
<dbReference type="Gene3D" id="3.40.630.10">
    <property type="entry name" value="Zn peptidases"/>
    <property type="match status" value="1"/>
</dbReference>
<accession>A0A645A3F5</accession>
<reference evidence="2" key="1">
    <citation type="submission" date="2019-08" db="EMBL/GenBank/DDBJ databases">
        <authorList>
            <person name="Kucharzyk K."/>
            <person name="Murdoch R.W."/>
            <person name="Higgins S."/>
            <person name="Loffler F."/>
        </authorList>
    </citation>
    <scope>NUCLEOTIDE SEQUENCE</scope>
</reference>
<organism evidence="2">
    <name type="scientific">bioreactor metagenome</name>
    <dbReference type="NCBI Taxonomy" id="1076179"/>
    <lineage>
        <taxon>unclassified sequences</taxon>
        <taxon>metagenomes</taxon>
        <taxon>ecological metagenomes</taxon>
    </lineage>
</organism>
<dbReference type="GO" id="GO:0008235">
    <property type="term" value="F:metalloexopeptidase activity"/>
    <property type="evidence" value="ECO:0007669"/>
    <property type="project" value="InterPro"/>
</dbReference>
<evidence type="ECO:0000259" key="1">
    <source>
        <dbReference type="Pfam" id="PF04389"/>
    </source>
</evidence>
<evidence type="ECO:0000313" key="2">
    <source>
        <dbReference type="EMBL" id="MPM47715.1"/>
    </source>
</evidence>
<dbReference type="PANTHER" id="PTHR12147:SF26">
    <property type="entry name" value="PEPTIDASE M28 DOMAIN-CONTAINING PROTEIN"/>
    <property type="match status" value="1"/>
</dbReference>
<sequence length="540" mass="60760">MNSATNLNAEYSLSSSITNEKNKISLLKSISEILNPNIGNIAIVKQDALSNGVLTEEKNKIVIFVNEEVYSLCENNLDAKIKVDFSFKKSTIAMNNIIGKIPGKDSSNAIVISSHLDHVGSIGNNIWRGALDNASGVASTLYIAQYLKENFEAPQYDIVFIFFNGEETSLLGSNYLVPKLKKDYDKILNINIDCIGTKAIDTLLIGSSNEEFRTTTVDFFNSQTLNSKAISNAIGDGGAFESNGIPSISLIDNEFENKIHILDDTSKNISFNRIEEISKICSNLIIDQGDKLLEKFSLKTSSSLKEKSEVISSFSISEDEFKQWEYKYVQNGKVLIPVGKNSLNLDISNFETEKKHLSEDLLNIFSLKFQLKPYTLSNKLQFKAPKASKDHEAEKIYTFTPSENNFLALDSNLFNSNTEELPRYFRANLSRYLKSINSDVNLYNKYLNNVLTLDYEKRSDKFEPITVNGINGQILYNSKTPNQPTGLVLFIEKDNGFYTIHIKDDAFTSSFFDSKEDLLKLITSTGILEWYGEIINNFEK</sequence>
<comment type="caution">
    <text evidence="2">The sequence shown here is derived from an EMBL/GenBank/DDBJ whole genome shotgun (WGS) entry which is preliminary data.</text>
</comment>
<protein>
    <recommendedName>
        <fullName evidence="1">Peptidase M28 domain-containing protein</fullName>
    </recommendedName>
</protein>
<name>A0A645A3F5_9ZZZZ</name>
<dbReference type="InterPro" id="IPR007484">
    <property type="entry name" value="Peptidase_M28"/>
</dbReference>
<dbReference type="SUPFAM" id="SSF53187">
    <property type="entry name" value="Zn-dependent exopeptidases"/>
    <property type="match status" value="1"/>
</dbReference>
<dbReference type="GO" id="GO:0006508">
    <property type="term" value="P:proteolysis"/>
    <property type="evidence" value="ECO:0007669"/>
    <property type="project" value="InterPro"/>
</dbReference>
<feature type="domain" description="Peptidase M28" evidence="1">
    <location>
        <begin position="96"/>
        <end position="284"/>
    </location>
</feature>